<feature type="transmembrane region" description="Helical" evidence="1">
    <location>
        <begin position="173"/>
        <end position="193"/>
    </location>
</feature>
<comment type="caution">
    <text evidence="2">The sequence shown here is derived from an EMBL/GenBank/DDBJ whole genome shotgun (WGS) entry which is preliminary data.</text>
</comment>
<sequence>MSNLRKNNKKNKSVRNLAVLSSATQLSVLKMNRLVLAMLIGLMLAVIYMGMLLMPEEITIKQPAVAVKAAELYEVQMNPVLSAEVDALKSQLVGLVSGSIESKLNILEKSLHNGTISETGLGTIRALHDDLVVLKTYSETGAGRLIAQKYLQQPAKNVETIALAEQVSQLKGLVSFLITSCGLMLAVIGGVWVRRQYLLEHSLDKQQKIS</sequence>
<dbReference type="Proteomes" id="UP000537890">
    <property type="component" value="Unassembled WGS sequence"/>
</dbReference>
<accession>A0A7Z0SEW9</accession>
<keyword evidence="1" id="KW-1133">Transmembrane helix</keyword>
<evidence type="ECO:0000313" key="2">
    <source>
        <dbReference type="EMBL" id="NYT46795.1"/>
    </source>
</evidence>
<protein>
    <submittedName>
        <fullName evidence="2">Uncharacterized protein</fullName>
    </submittedName>
</protein>
<feature type="transmembrane region" description="Helical" evidence="1">
    <location>
        <begin position="34"/>
        <end position="54"/>
    </location>
</feature>
<dbReference type="AlphaFoldDB" id="A0A7Z0SEW9"/>
<organism evidence="2 3">
    <name type="scientific">Candidatus Methanofishera endochildressiae</name>
    <dbReference type="NCBI Taxonomy" id="2738884"/>
    <lineage>
        <taxon>Bacteria</taxon>
        <taxon>Pseudomonadati</taxon>
        <taxon>Pseudomonadota</taxon>
        <taxon>Gammaproteobacteria</taxon>
        <taxon>Candidatus Methanofishera</taxon>
    </lineage>
</organism>
<evidence type="ECO:0000313" key="3">
    <source>
        <dbReference type="Proteomes" id="UP000537890"/>
    </source>
</evidence>
<keyword evidence="1" id="KW-0812">Transmembrane</keyword>
<dbReference type="EMBL" id="JACCHS010000041">
    <property type="protein sequence ID" value="NYT46795.1"/>
    <property type="molecule type" value="Genomic_DNA"/>
</dbReference>
<gene>
    <name evidence="2" type="ORF">H0A75_03280</name>
</gene>
<proteinExistence type="predicted"/>
<reference evidence="2 3" key="1">
    <citation type="submission" date="2020-05" db="EMBL/GenBank/DDBJ databases">
        <title>Horizontal transmission and recombination maintain forever young bacterial symbiont genomes.</title>
        <authorList>
            <person name="Russell S.L."/>
            <person name="Pepper-Tunick E."/>
            <person name="Svedberg J."/>
            <person name="Byrne A."/>
            <person name="Ruelas Castillo J."/>
            <person name="Vollmers C."/>
            <person name="Beinart R.A."/>
            <person name="Corbett-Detig R."/>
        </authorList>
    </citation>
    <scope>NUCLEOTIDE SEQUENCE [LARGE SCALE GENOMIC DNA]</scope>
    <source>
        <strain evidence="2">4727-3</strain>
    </source>
</reference>
<keyword evidence="1" id="KW-0472">Membrane</keyword>
<evidence type="ECO:0000256" key="1">
    <source>
        <dbReference type="SAM" id="Phobius"/>
    </source>
</evidence>
<name>A0A7Z0SEW9_9GAMM</name>